<proteinExistence type="predicted"/>
<reference evidence="2" key="1">
    <citation type="submission" date="2022-11" db="UniProtKB">
        <authorList>
            <consortium name="WormBaseParasite"/>
        </authorList>
    </citation>
    <scope>IDENTIFICATION</scope>
</reference>
<accession>A0AC34QNP1</accession>
<name>A0AC34QNP1_9BILA</name>
<sequence>MATPACPFLILDGTKYLNGYGKAATSGGNSSHFVSCKKIKSASQLDKTSTPFFLHTARSPATFQQKIFNVLPKTSKKYLKTIIHIYILEQKNSPQINTVESIKIKNGTNIQKQIECDNNIKRKKT</sequence>
<evidence type="ECO:0000313" key="2">
    <source>
        <dbReference type="WBParaSite" id="JU765_v2.g17844.t1"/>
    </source>
</evidence>
<evidence type="ECO:0000313" key="1">
    <source>
        <dbReference type="Proteomes" id="UP000887576"/>
    </source>
</evidence>
<organism evidence="1 2">
    <name type="scientific">Panagrolaimus sp. JU765</name>
    <dbReference type="NCBI Taxonomy" id="591449"/>
    <lineage>
        <taxon>Eukaryota</taxon>
        <taxon>Metazoa</taxon>
        <taxon>Ecdysozoa</taxon>
        <taxon>Nematoda</taxon>
        <taxon>Chromadorea</taxon>
        <taxon>Rhabditida</taxon>
        <taxon>Tylenchina</taxon>
        <taxon>Panagrolaimomorpha</taxon>
        <taxon>Panagrolaimoidea</taxon>
        <taxon>Panagrolaimidae</taxon>
        <taxon>Panagrolaimus</taxon>
    </lineage>
</organism>
<dbReference type="Proteomes" id="UP000887576">
    <property type="component" value="Unplaced"/>
</dbReference>
<protein>
    <submittedName>
        <fullName evidence="2">Uncharacterized protein</fullName>
    </submittedName>
</protein>
<dbReference type="WBParaSite" id="JU765_v2.g17844.t1">
    <property type="protein sequence ID" value="JU765_v2.g17844.t1"/>
    <property type="gene ID" value="JU765_v2.g17844"/>
</dbReference>